<feature type="repeat" description="RCC1" evidence="1">
    <location>
        <begin position="176"/>
        <end position="243"/>
    </location>
</feature>
<comment type="caution">
    <text evidence="3">The sequence shown here is derived from an EMBL/GenBank/DDBJ whole genome shotgun (WGS) entry which is preliminary data.</text>
</comment>
<accession>A0A8X7MPC9</accession>
<dbReference type="InterPro" id="IPR051553">
    <property type="entry name" value="Ran_GTPase-activating"/>
</dbReference>
<proteinExistence type="predicted"/>
<reference evidence="3" key="1">
    <citation type="submission" date="2016-04" db="EMBL/GenBank/DDBJ databases">
        <authorList>
            <person name="Nguyen H.D."/>
            <person name="Samba Siva P."/>
            <person name="Cullis J."/>
            <person name="Levesque C.A."/>
            <person name="Hambleton S."/>
        </authorList>
    </citation>
    <scope>NUCLEOTIDE SEQUENCE</scope>
    <source>
        <strain evidence="3">DAOMC 236426</strain>
    </source>
</reference>
<dbReference type="Gene3D" id="2.130.10.30">
    <property type="entry name" value="Regulator of chromosome condensation 1/beta-lactamase-inhibitor protein II"/>
    <property type="match status" value="2"/>
</dbReference>
<feature type="compositionally biased region" description="Low complexity" evidence="2">
    <location>
        <begin position="708"/>
        <end position="725"/>
    </location>
</feature>
<feature type="region of interest" description="Disordered" evidence="2">
    <location>
        <begin position="842"/>
        <end position="889"/>
    </location>
</feature>
<feature type="compositionally biased region" description="Basic and acidic residues" evidence="2">
    <location>
        <begin position="764"/>
        <end position="780"/>
    </location>
</feature>
<evidence type="ECO:0000256" key="2">
    <source>
        <dbReference type="SAM" id="MobiDB-lite"/>
    </source>
</evidence>
<feature type="region of interest" description="Disordered" evidence="2">
    <location>
        <begin position="757"/>
        <end position="789"/>
    </location>
</feature>
<dbReference type="EMBL" id="LWDE02000847">
    <property type="protein sequence ID" value="KAE8243713.1"/>
    <property type="molecule type" value="Genomic_DNA"/>
</dbReference>
<evidence type="ECO:0000256" key="1">
    <source>
        <dbReference type="PROSITE-ProRule" id="PRU00235"/>
    </source>
</evidence>
<dbReference type="SUPFAM" id="SSF81383">
    <property type="entry name" value="F-box domain"/>
    <property type="match status" value="1"/>
</dbReference>
<sequence>MSDEEEHAADEGDEHNVDTAKYKMRSLFDLPASLLIDSVLCHLSPADLTQLGATSQYARTLADADLVWARRLATDFHFPLHSSARPIHFDSRTGWKTIYARLSNPSVFVWGCASNDRLGQAHRLNNVYSVPFPIPVPAVDQPRIVGTAIRQSSLRIGPPVQLFSTGWAFFALTSSGHVVFWGCLDGENYAGWRAPSETEENLLERWKHPGVSVEVPTVLPIPPTLRVTQLGAGRKHALALARVRPPHDEELERAKELSGSTTSSTRLSAAVPQSQAVLLELQAFNDIVRIDLDTIGLSKLSTGPSGANADERTDIVQVEAGWEYSAVLVHRHQPRPARSSTTTASTKSTSSDVFFWLTSWSGNADRQEPGRRLNSETDTVDAACSTLPTIEPVSVQLPPLPAPPPGLLTRLEHQRTQLKQSQDQTQPHSGGQPGSVPSALDQYYAAAAQSSSSRSSGKQPMGQQEDGDEQLITKIAAGTSFLIALTSKGLVYRIELLRGRRVPRTAHGTDHSENDSARAFRAALYSAWASGAEEEGWELLNTFCIPDEIAKCGIFAGSSNGNEDWKTYVDASIEITHISAHFQKFAAYSVAATSQLVGNARGKEEGKSIVLLGDEDSTMHPGGIRRRPVPAAAAAAAGTANAENAADQVLNPPAPLVQPHIIPELQARSIIKVVQGDWHAGALDAKGHVVAWGQWANGALGVWDSLPLQESSSSSSPARRSTQLSPQLVRSTGGPLGMVRSAMGLARDFFAGPPALAEAEGEEEPGRSEEVASNETDDRRARRAAQRVVPSSVKDPLGVHFFDWTKRNPPAQFVFDLAMSGQHSGALTVDLDDGDARNEEAQRRQMNQGSYNQTRASTDLHSDDAPEQPAPSSSGRRSSSTPAGRPNIARQMCTAELDVRGRRTVLLSVLGAGLGIFGLVGGSEWLTGSVVVAIDGEVVVMRWPFSLGYFVPLLVPESSVLFRHS</sequence>
<dbReference type="InterPro" id="IPR000408">
    <property type="entry name" value="Reg_chr_condens"/>
</dbReference>
<feature type="region of interest" description="Disordered" evidence="2">
    <location>
        <begin position="708"/>
        <end position="735"/>
    </location>
</feature>
<dbReference type="PROSITE" id="PS50012">
    <property type="entry name" value="RCC1_3"/>
    <property type="match status" value="1"/>
</dbReference>
<feature type="compositionally biased region" description="Low complexity" evidence="2">
    <location>
        <begin position="438"/>
        <end position="456"/>
    </location>
</feature>
<dbReference type="SUPFAM" id="SSF50985">
    <property type="entry name" value="RCC1/BLIP-II"/>
    <property type="match status" value="1"/>
</dbReference>
<evidence type="ECO:0000313" key="3">
    <source>
        <dbReference type="EMBL" id="KAE8243713.1"/>
    </source>
</evidence>
<feature type="compositionally biased region" description="Low complexity" evidence="2">
    <location>
        <begin position="870"/>
        <end position="886"/>
    </location>
</feature>
<feature type="compositionally biased region" description="Polar residues" evidence="2">
    <location>
        <begin position="417"/>
        <end position="429"/>
    </location>
</feature>
<evidence type="ECO:0008006" key="5">
    <source>
        <dbReference type="Google" id="ProtNLM"/>
    </source>
</evidence>
<gene>
    <name evidence="3" type="ORF">A4X06_0g6136</name>
</gene>
<feature type="compositionally biased region" description="Polar residues" evidence="2">
    <location>
        <begin position="844"/>
        <end position="857"/>
    </location>
</feature>
<feature type="region of interest" description="Disordered" evidence="2">
    <location>
        <begin position="414"/>
        <end position="467"/>
    </location>
</feature>
<reference evidence="3" key="2">
    <citation type="journal article" date="2019" name="IMA Fungus">
        <title>Genome sequencing and comparison of five Tilletia species to identify candidate genes for the detection of regulated species infecting wheat.</title>
        <authorList>
            <person name="Nguyen H.D.T."/>
            <person name="Sultana T."/>
            <person name="Kesanakurti P."/>
            <person name="Hambleton S."/>
        </authorList>
    </citation>
    <scope>NUCLEOTIDE SEQUENCE</scope>
    <source>
        <strain evidence="3">DAOMC 236426</strain>
    </source>
</reference>
<keyword evidence="4" id="KW-1185">Reference proteome</keyword>
<dbReference type="InterPro" id="IPR036047">
    <property type="entry name" value="F-box-like_dom_sf"/>
</dbReference>
<dbReference type="PANTHER" id="PTHR45982">
    <property type="entry name" value="REGULATOR OF CHROMOSOME CONDENSATION"/>
    <property type="match status" value="1"/>
</dbReference>
<dbReference type="AlphaFoldDB" id="A0A8X7MPC9"/>
<dbReference type="PANTHER" id="PTHR45982:SF1">
    <property type="entry name" value="REGULATOR OF CHROMOSOME CONDENSATION"/>
    <property type="match status" value="1"/>
</dbReference>
<name>A0A8X7MPC9_9BASI</name>
<evidence type="ECO:0000313" key="4">
    <source>
        <dbReference type="Proteomes" id="UP000077684"/>
    </source>
</evidence>
<organism evidence="3 4">
    <name type="scientific">Tilletia controversa</name>
    <name type="common">dwarf bunt fungus</name>
    <dbReference type="NCBI Taxonomy" id="13291"/>
    <lineage>
        <taxon>Eukaryota</taxon>
        <taxon>Fungi</taxon>
        <taxon>Dikarya</taxon>
        <taxon>Basidiomycota</taxon>
        <taxon>Ustilaginomycotina</taxon>
        <taxon>Exobasidiomycetes</taxon>
        <taxon>Tilletiales</taxon>
        <taxon>Tilletiaceae</taxon>
        <taxon>Tilletia</taxon>
    </lineage>
</organism>
<protein>
    <recommendedName>
        <fullName evidence="5">F-box domain-containing protein</fullName>
    </recommendedName>
</protein>
<dbReference type="InterPro" id="IPR009091">
    <property type="entry name" value="RCC1/BLIP-II"/>
</dbReference>
<dbReference type="Proteomes" id="UP000077684">
    <property type="component" value="Unassembled WGS sequence"/>
</dbReference>